<accession>A0AAN9UFA8</accession>
<keyword evidence="3" id="KW-1185">Reference proteome</keyword>
<gene>
    <name evidence="2" type="ORF">SLS53_001502</name>
</gene>
<dbReference type="Proteomes" id="UP001320245">
    <property type="component" value="Unassembled WGS sequence"/>
</dbReference>
<name>A0AAN9UFA8_9PEZI</name>
<organism evidence="2 3">
    <name type="scientific">Cytospora paraplurivora</name>
    <dbReference type="NCBI Taxonomy" id="2898453"/>
    <lineage>
        <taxon>Eukaryota</taxon>
        <taxon>Fungi</taxon>
        <taxon>Dikarya</taxon>
        <taxon>Ascomycota</taxon>
        <taxon>Pezizomycotina</taxon>
        <taxon>Sordariomycetes</taxon>
        <taxon>Sordariomycetidae</taxon>
        <taxon>Diaporthales</taxon>
        <taxon>Cytosporaceae</taxon>
        <taxon>Cytospora</taxon>
    </lineage>
</organism>
<sequence>MEEATSQVVDISKEEEEAVIYNILQHLDIVRQSGRMAKQTPPSISLPSAPPPQTQPQRSINDPPTPGPTQD</sequence>
<dbReference type="EMBL" id="JAJSPL020000004">
    <property type="protein sequence ID" value="KAK7747249.1"/>
    <property type="molecule type" value="Genomic_DNA"/>
</dbReference>
<evidence type="ECO:0000256" key="1">
    <source>
        <dbReference type="SAM" id="MobiDB-lite"/>
    </source>
</evidence>
<evidence type="ECO:0000313" key="2">
    <source>
        <dbReference type="EMBL" id="KAK7747249.1"/>
    </source>
</evidence>
<comment type="caution">
    <text evidence="2">The sequence shown here is derived from an EMBL/GenBank/DDBJ whole genome shotgun (WGS) entry which is preliminary data.</text>
</comment>
<evidence type="ECO:0000313" key="3">
    <source>
        <dbReference type="Proteomes" id="UP001320245"/>
    </source>
</evidence>
<protein>
    <submittedName>
        <fullName evidence="2">Uncharacterized protein</fullName>
    </submittedName>
</protein>
<dbReference type="AlphaFoldDB" id="A0AAN9UFA8"/>
<feature type="region of interest" description="Disordered" evidence="1">
    <location>
        <begin position="33"/>
        <end position="71"/>
    </location>
</feature>
<proteinExistence type="predicted"/>
<reference evidence="2 3" key="1">
    <citation type="journal article" date="2023" name="PLoS ONE">
        <title>Cytospora paraplurivora sp. nov. isolated from orchards with fruit tree decline syndrome in Ontario, Canada.</title>
        <authorList>
            <person name="Ilyukhin E."/>
            <person name="Nguyen H.D.T."/>
            <person name="Castle A.J."/>
            <person name="Ellouze W."/>
        </authorList>
    </citation>
    <scope>NUCLEOTIDE SEQUENCE [LARGE SCALE GENOMIC DNA]</scope>
    <source>
        <strain evidence="2 3">FDS-564</strain>
    </source>
</reference>